<dbReference type="Gene3D" id="3.40.50.300">
    <property type="entry name" value="P-loop containing nucleotide triphosphate hydrolases"/>
    <property type="match status" value="1"/>
</dbReference>
<sequence length="355" mass="39762">MLNAKQIKLLFEVAVEKGASDIHLTESRGPILRISADLIELKEFGKLSEEDTKLVALGLMNEVNKSKFEKDKEVDFAYDFEQKARFRVNVFWQRQKIALALRLISPKIRTLEELNLPPVFKRFTEAKQGLVLITGASSQGKSTTLASLLDSINHQRKEHIVTIEDPIEYIFEDDLSIIQQREVHQDTLSFANALRSVLREDPNVIMVGEMRDIETISTAITAAETGHLVFATLHTNSASQTIHRIIDVFPPHQQGQIKAQTASALLGVVSQRLLPTKGGGFMPACEIMLASPAVRNLIRENRIHEIPAIVETSSKEGMISMNQYLVKLVKEGLVTKETALFYSLSPDDLLPRLGR</sequence>
<evidence type="ECO:0000313" key="3">
    <source>
        <dbReference type="EMBL" id="PIP32011.1"/>
    </source>
</evidence>
<dbReference type="PANTHER" id="PTHR30486:SF16">
    <property type="entry name" value="TWITCHING MOTILITY PROTEIN PILT"/>
    <property type="match status" value="1"/>
</dbReference>
<dbReference type="InterPro" id="IPR050921">
    <property type="entry name" value="T4SS_GSP_E_ATPase"/>
</dbReference>
<reference evidence="3 4" key="1">
    <citation type="submission" date="2017-09" db="EMBL/GenBank/DDBJ databases">
        <title>Depth-based differentiation of microbial function through sediment-hosted aquifers and enrichment of novel symbionts in the deep terrestrial subsurface.</title>
        <authorList>
            <person name="Probst A.J."/>
            <person name="Ladd B."/>
            <person name="Jarett J.K."/>
            <person name="Geller-Mcgrath D.E."/>
            <person name="Sieber C.M."/>
            <person name="Emerson J.B."/>
            <person name="Anantharaman K."/>
            <person name="Thomas B.C."/>
            <person name="Malmstrom R."/>
            <person name="Stieglmeier M."/>
            <person name="Klingl A."/>
            <person name="Woyke T."/>
            <person name="Ryan C.M."/>
            <person name="Banfield J.F."/>
        </authorList>
    </citation>
    <scope>NUCLEOTIDE SEQUENCE [LARGE SCALE GENOMIC DNA]</scope>
    <source>
        <strain evidence="3">CG23_combo_of_CG06-09_8_20_14_all_37_87_8</strain>
    </source>
</reference>
<evidence type="ECO:0000259" key="2">
    <source>
        <dbReference type="Pfam" id="PF00437"/>
    </source>
</evidence>
<comment type="similarity">
    <text evidence="1">Belongs to the GSP E family.</text>
</comment>
<name>A0A2G9ZFY2_9BACT</name>
<dbReference type="SUPFAM" id="SSF52540">
    <property type="entry name" value="P-loop containing nucleoside triphosphate hydrolases"/>
    <property type="match status" value="1"/>
</dbReference>
<dbReference type="InterPro" id="IPR027417">
    <property type="entry name" value="P-loop_NTPase"/>
</dbReference>
<proteinExistence type="inferred from homology"/>
<organism evidence="3 4">
    <name type="scientific">bacterium (Candidatus Gribaldobacteria) CG23_combo_of_CG06-09_8_20_14_all_37_87_8</name>
    <dbReference type="NCBI Taxonomy" id="2014278"/>
    <lineage>
        <taxon>Bacteria</taxon>
        <taxon>Candidatus Gribaldobacteria</taxon>
    </lineage>
</organism>
<dbReference type="InterPro" id="IPR006321">
    <property type="entry name" value="PilT/PilU"/>
</dbReference>
<dbReference type="Proteomes" id="UP000230447">
    <property type="component" value="Unassembled WGS sequence"/>
</dbReference>
<accession>A0A2G9ZFY2</accession>
<evidence type="ECO:0000313" key="4">
    <source>
        <dbReference type="Proteomes" id="UP000230447"/>
    </source>
</evidence>
<gene>
    <name evidence="3" type="ORF">COX24_00515</name>
</gene>
<dbReference type="GO" id="GO:0005524">
    <property type="term" value="F:ATP binding"/>
    <property type="evidence" value="ECO:0007669"/>
    <property type="project" value="InterPro"/>
</dbReference>
<feature type="domain" description="Bacterial type II secretion system protein E" evidence="2">
    <location>
        <begin position="6"/>
        <end position="275"/>
    </location>
</feature>
<comment type="caution">
    <text evidence="3">The sequence shown here is derived from an EMBL/GenBank/DDBJ whole genome shotgun (WGS) entry which is preliminary data.</text>
</comment>
<dbReference type="GO" id="GO:0016887">
    <property type="term" value="F:ATP hydrolysis activity"/>
    <property type="evidence" value="ECO:0007669"/>
    <property type="project" value="InterPro"/>
</dbReference>
<dbReference type="EMBL" id="PCSB01000011">
    <property type="protein sequence ID" value="PIP32011.1"/>
    <property type="molecule type" value="Genomic_DNA"/>
</dbReference>
<dbReference type="AlphaFoldDB" id="A0A2G9ZFY2"/>
<dbReference type="Gene3D" id="3.30.450.90">
    <property type="match status" value="1"/>
</dbReference>
<dbReference type="Pfam" id="PF00437">
    <property type="entry name" value="T2SSE"/>
    <property type="match status" value="1"/>
</dbReference>
<evidence type="ECO:0000256" key="1">
    <source>
        <dbReference type="ARBA" id="ARBA00006611"/>
    </source>
</evidence>
<dbReference type="InterPro" id="IPR001482">
    <property type="entry name" value="T2SS/T4SS_dom"/>
</dbReference>
<dbReference type="NCBIfam" id="TIGR01420">
    <property type="entry name" value="pilT_fam"/>
    <property type="match status" value="1"/>
</dbReference>
<dbReference type="CDD" id="cd01131">
    <property type="entry name" value="PilT"/>
    <property type="match status" value="1"/>
</dbReference>
<protein>
    <submittedName>
        <fullName evidence="3">Type IV pili twitching motility protein PilT</fullName>
    </submittedName>
</protein>
<dbReference type="PANTHER" id="PTHR30486">
    <property type="entry name" value="TWITCHING MOTILITY PROTEIN PILT"/>
    <property type="match status" value="1"/>
</dbReference>